<keyword evidence="3 6" id="KW-0812">Transmembrane</keyword>
<dbReference type="SMART" id="SM00244">
    <property type="entry name" value="PHB"/>
    <property type="match status" value="1"/>
</dbReference>
<comment type="subcellular location">
    <subcellularLocation>
        <location evidence="1">Membrane</location>
        <topology evidence="1">Single-pass membrane protein</topology>
    </subcellularLocation>
</comment>
<protein>
    <recommendedName>
        <fullName evidence="6">Protein HflK</fullName>
    </recommendedName>
</protein>
<evidence type="ECO:0000313" key="10">
    <source>
        <dbReference type="EMBL" id="QCW84604.1"/>
    </source>
</evidence>
<reference evidence="11" key="1">
    <citation type="journal article" date="2019" name="J. Bacteriol.">
        <title>A Mutagenic Screen Identifies a TonB-Dependent Receptor Required for the Lanthanide Metal Switch in the Type I Methanotroph 'Methylotuvimicrobium buryatense' 5GB1C.</title>
        <authorList>
            <person name="Groom J.D."/>
            <person name="Ford S.M."/>
            <person name="Pesesky M.W."/>
            <person name="Lidstrom M.E."/>
        </authorList>
    </citation>
    <scope>NUCLEOTIDE SEQUENCE [LARGE SCALE GENOMIC DNA]</scope>
    <source>
        <strain evidence="11">5GB1C</strain>
    </source>
</reference>
<keyword evidence="10" id="KW-0378">Hydrolase</keyword>
<evidence type="ECO:0000256" key="5">
    <source>
        <dbReference type="ARBA" id="ARBA00023136"/>
    </source>
</evidence>
<evidence type="ECO:0000256" key="1">
    <source>
        <dbReference type="ARBA" id="ARBA00004167"/>
    </source>
</evidence>
<gene>
    <name evidence="10" type="primary">hflK</name>
    <name evidence="10" type="ORF">EQU24_21935</name>
</gene>
<dbReference type="EMBL" id="CP035467">
    <property type="protein sequence ID" value="QCW84604.1"/>
    <property type="molecule type" value="Genomic_DNA"/>
</dbReference>
<sequence>MTWNNKNNDPKELGENPKSDWEAQFENIWRGINKKPKNFLNRHSKPIFAYSSAALLIAWAGSGVYIVDQGNRGVETRFGAYQATTMPGPHWHLPFPIEDVSIVNVEQQRFIEIGYKTGGRQLGSGSDLPESLMLTRDENIISVRLAIQYQIKDARDYLFNVKNAEATLKQVTESIERGVIGKNNMDFILTEGRSQIATAIKDQVQEAMDQYQTGLRIASVNLQDAQPPEEVQNAFEDAIRAREDKQRLINEAEAYANEVIPKARGAAARLIQEAEAYEAQVVARATGETQRFDQLLVEYEKAPRITRKRLYLEAKEKLYSNTNKVIVAVENGNNMFYMPIDSMHKNGDQNVGTPNLNSIAQIEKAAQTDARKPVHASTIRSSRSRL</sequence>
<dbReference type="PANTHER" id="PTHR43327:SF2">
    <property type="entry name" value="MODULATOR OF FTSH PROTEASE HFLK"/>
    <property type="match status" value="1"/>
</dbReference>
<evidence type="ECO:0000256" key="2">
    <source>
        <dbReference type="ARBA" id="ARBA00006971"/>
    </source>
</evidence>
<evidence type="ECO:0000256" key="8">
    <source>
        <dbReference type="SAM" id="MobiDB-lite"/>
    </source>
</evidence>
<dbReference type="InterPro" id="IPR010201">
    <property type="entry name" value="HflK"/>
</dbReference>
<dbReference type="AlphaFoldDB" id="A0A4P9USU2"/>
<dbReference type="Pfam" id="PF01145">
    <property type="entry name" value="Band_7"/>
    <property type="match status" value="1"/>
</dbReference>
<keyword evidence="4 6" id="KW-1133">Transmembrane helix</keyword>
<evidence type="ECO:0000256" key="6">
    <source>
        <dbReference type="RuleBase" id="RU364113"/>
    </source>
</evidence>
<evidence type="ECO:0000259" key="9">
    <source>
        <dbReference type="SMART" id="SM00244"/>
    </source>
</evidence>
<proteinExistence type="inferred from homology"/>
<dbReference type="GO" id="GO:0016020">
    <property type="term" value="C:membrane"/>
    <property type="evidence" value="ECO:0007669"/>
    <property type="project" value="UniProtKB-SubCell"/>
</dbReference>
<comment type="function">
    <text evidence="6">HflC and HflK could encode or regulate a protease.</text>
</comment>
<keyword evidence="11" id="KW-1185">Reference proteome</keyword>
<accession>A0A4P9USU2</accession>
<evidence type="ECO:0000256" key="4">
    <source>
        <dbReference type="ARBA" id="ARBA00022989"/>
    </source>
</evidence>
<comment type="subunit">
    <text evidence="6">HflC and HflK may interact to form a multimeric complex.</text>
</comment>
<evidence type="ECO:0000313" key="11">
    <source>
        <dbReference type="Proteomes" id="UP000305881"/>
    </source>
</evidence>
<dbReference type="NCBIfam" id="TIGR01933">
    <property type="entry name" value="hflK"/>
    <property type="match status" value="1"/>
</dbReference>
<evidence type="ECO:0000256" key="3">
    <source>
        <dbReference type="ARBA" id="ARBA00022692"/>
    </source>
</evidence>
<feature type="region of interest" description="Disordered" evidence="8">
    <location>
        <begin position="365"/>
        <end position="386"/>
    </location>
</feature>
<name>A0A4P9USU2_METBY</name>
<dbReference type="InterPro" id="IPR050710">
    <property type="entry name" value="Band7/mec-2_domain"/>
</dbReference>
<keyword evidence="7" id="KW-0175">Coiled coil</keyword>
<feature type="domain" description="Band 7" evidence="9">
    <location>
        <begin position="62"/>
        <end position="239"/>
    </location>
</feature>
<dbReference type="GO" id="GO:0006508">
    <property type="term" value="P:proteolysis"/>
    <property type="evidence" value="ECO:0007669"/>
    <property type="project" value="UniProtKB-KW"/>
</dbReference>
<dbReference type="SUPFAM" id="SSF117892">
    <property type="entry name" value="Band 7/SPFH domain"/>
    <property type="match status" value="1"/>
</dbReference>
<dbReference type="GO" id="GO:0008233">
    <property type="term" value="F:peptidase activity"/>
    <property type="evidence" value="ECO:0007669"/>
    <property type="project" value="UniProtKB-KW"/>
</dbReference>
<dbReference type="InterPro" id="IPR036013">
    <property type="entry name" value="Band_7/SPFH_dom_sf"/>
</dbReference>
<keyword evidence="5 6" id="KW-0472">Membrane</keyword>
<dbReference type="PANTHER" id="PTHR43327">
    <property type="entry name" value="STOMATIN-LIKE PROTEIN 2, MITOCHONDRIAL"/>
    <property type="match status" value="1"/>
</dbReference>
<dbReference type="KEGG" id="mbur:EQU24_21935"/>
<dbReference type="Proteomes" id="UP000305881">
    <property type="component" value="Chromosome"/>
</dbReference>
<dbReference type="Gene3D" id="3.30.479.30">
    <property type="entry name" value="Band 7 domain"/>
    <property type="match status" value="1"/>
</dbReference>
<keyword evidence="10" id="KW-0645">Protease</keyword>
<evidence type="ECO:0000256" key="7">
    <source>
        <dbReference type="SAM" id="Coils"/>
    </source>
</evidence>
<feature type="transmembrane region" description="Helical" evidence="6">
    <location>
        <begin position="47"/>
        <end position="67"/>
    </location>
</feature>
<dbReference type="OrthoDB" id="9779595at2"/>
<dbReference type="InterPro" id="IPR001107">
    <property type="entry name" value="Band_7"/>
</dbReference>
<comment type="similarity">
    <text evidence="2 6">Belongs to the band 7/mec-2 family. HflK subfamily.</text>
</comment>
<feature type="coiled-coil region" evidence="7">
    <location>
        <begin position="231"/>
        <end position="258"/>
    </location>
</feature>
<dbReference type="CDD" id="cd03404">
    <property type="entry name" value="SPFH_HflK"/>
    <property type="match status" value="1"/>
</dbReference>
<dbReference type="STRING" id="675511.GCA_000341735_03040"/>
<dbReference type="RefSeq" id="WP_017841512.1">
    <property type="nucleotide sequence ID" value="NZ_CP035467.1"/>
</dbReference>
<organism evidence="10 11">
    <name type="scientific">Methylotuvimicrobium buryatense</name>
    <name type="common">Methylomicrobium buryatense</name>
    <dbReference type="NCBI Taxonomy" id="95641"/>
    <lineage>
        <taxon>Bacteria</taxon>
        <taxon>Pseudomonadati</taxon>
        <taxon>Pseudomonadota</taxon>
        <taxon>Gammaproteobacteria</taxon>
        <taxon>Methylococcales</taxon>
        <taxon>Methylococcaceae</taxon>
        <taxon>Methylotuvimicrobium</taxon>
    </lineage>
</organism>